<proteinExistence type="predicted"/>
<evidence type="ECO:0000256" key="1">
    <source>
        <dbReference type="SAM" id="MobiDB-lite"/>
    </source>
</evidence>
<dbReference type="EMBL" id="ODYU01007833">
    <property type="protein sequence ID" value="SOQ50941.1"/>
    <property type="molecule type" value="Genomic_DNA"/>
</dbReference>
<feature type="region of interest" description="Disordered" evidence="1">
    <location>
        <begin position="1"/>
        <end position="22"/>
    </location>
</feature>
<dbReference type="AlphaFoldDB" id="A0A2H1WD02"/>
<sequence length="89" mass="9655">MGRPNRRNTTASQKKDPQNAGNALVTPLVFRLSMGGSDCLPSDDPSARLLAYTIKMFREPCSSVDKYYSADCLGTCLDLPEQKAGEGKV</sequence>
<gene>
    <name evidence="2" type="ORF">SFRICE_021008</name>
</gene>
<name>A0A2H1WD02_SPOFR</name>
<evidence type="ECO:0000313" key="2">
    <source>
        <dbReference type="EMBL" id="SOQ50941.1"/>
    </source>
</evidence>
<organism evidence="2">
    <name type="scientific">Spodoptera frugiperda</name>
    <name type="common">Fall armyworm</name>
    <dbReference type="NCBI Taxonomy" id="7108"/>
    <lineage>
        <taxon>Eukaryota</taxon>
        <taxon>Metazoa</taxon>
        <taxon>Ecdysozoa</taxon>
        <taxon>Arthropoda</taxon>
        <taxon>Hexapoda</taxon>
        <taxon>Insecta</taxon>
        <taxon>Pterygota</taxon>
        <taxon>Neoptera</taxon>
        <taxon>Endopterygota</taxon>
        <taxon>Lepidoptera</taxon>
        <taxon>Glossata</taxon>
        <taxon>Ditrysia</taxon>
        <taxon>Noctuoidea</taxon>
        <taxon>Noctuidae</taxon>
        <taxon>Amphipyrinae</taxon>
        <taxon>Spodoptera</taxon>
    </lineage>
</organism>
<protein>
    <submittedName>
        <fullName evidence="2">SFRICE_021008</fullName>
    </submittedName>
</protein>
<accession>A0A2H1WD02</accession>
<reference evidence="2" key="1">
    <citation type="submission" date="2016-07" db="EMBL/GenBank/DDBJ databases">
        <authorList>
            <person name="Bretaudeau A."/>
        </authorList>
    </citation>
    <scope>NUCLEOTIDE SEQUENCE</scope>
    <source>
        <strain evidence="2">Rice</strain>
        <tissue evidence="2">Whole body</tissue>
    </source>
</reference>